<dbReference type="InterPro" id="IPR015421">
    <property type="entry name" value="PyrdxlP-dep_Trfase_major"/>
</dbReference>
<dbReference type="Gene3D" id="3.40.640.10">
    <property type="entry name" value="Type I PLP-dependent aspartate aminotransferase-like (Major domain)"/>
    <property type="match status" value="1"/>
</dbReference>
<organism evidence="4 5">
    <name type="scientific">Aspergillus lucknowensis</name>
    <dbReference type="NCBI Taxonomy" id="176173"/>
    <lineage>
        <taxon>Eukaryota</taxon>
        <taxon>Fungi</taxon>
        <taxon>Dikarya</taxon>
        <taxon>Ascomycota</taxon>
        <taxon>Pezizomycotina</taxon>
        <taxon>Eurotiomycetes</taxon>
        <taxon>Eurotiomycetidae</taxon>
        <taxon>Eurotiales</taxon>
        <taxon>Aspergillaceae</taxon>
        <taxon>Aspergillus</taxon>
        <taxon>Aspergillus subgen. Nidulantes</taxon>
    </lineage>
</organism>
<name>A0ABR4LSG3_9EURO</name>
<dbReference type="Proteomes" id="UP001610432">
    <property type="component" value="Unassembled WGS sequence"/>
</dbReference>
<dbReference type="SUPFAM" id="SSF53383">
    <property type="entry name" value="PLP-dependent transferases"/>
    <property type="match status" value="1"/>
</dbReference>
<dbReference type="InterPro" id="IPR015422">
    <property type="entry name" value="PyrdxlP-dep_Trfase_small"/>
</dbReference>
<accession>A0ABR4LSG3</accession>
<dbReference type="EMBL" id="JBFXLQ010000018">
    <property type="protein sequence ID" value="KAL2867483.1"/>
    <property type="molecule type" value="Genomic_DNA"/>
</dbReference>
<dbReference type="PANTHER" id="PTHR43510:SF1">
    <property type="entry name" value="AMINOTRANSFERASE FUNCTION, HYPOTHETICAL (EUROFUNG)"/>
    <property type="match status" value="1"/>
</dbReference>
<proteinExistence type="inferred from homology"/>
<dbReference type="GeneID" id="98144097"/>
<evidence type="ECO:0000256" key="2">
    <source>
        <dbReference type="ARBA" id="ARBA00022898"/>
    </source>
</evidence>
<evidence type="ECO:0000313" key="5">
    <source>
        <dbReference type="Proteomes" id="UP001610432"/>
    </source>
</evidence>
<dbReference type="InterPro" id="IPR015424">
    <property type="entry name" value="PyrdxlP-dep_Trfase"/>
</dbReference>
<feature type="domain" description="Aminotransferase class I/classII large" evidence="3">
    <location>
        <begin position="59"/>
        <end position="391"/>
    </location>
</feature>
<dbReference type="InterPro" id="IPR004838">
    <property type="entry name" value="NHTrfase_class1_PyrdxlP-BS"/>
</dbReference>
<evidence type="ECO:0000256" key="1">
    <source>
        <dbReference type="ARBA" id="ARBA00007441"/>
    </source>
</evidence>
<dbReference type="GO" id="GO:0016740">
    <property type="term" value="F:transferase activity"/>
    <property type="evidence" value="ECO:0007669"/>
    <property type="project" value="UniProtKB-KW"/>
</dbReference>
<reference evidence="4 5" key="1">
    <citation type="submission" date="2024-07" db="EMBL/GenBank/DDBJ databases">
        <title>Section-level genome sequencing and comparative genomics of Aspergillus sections Usti and Cavernicolus.</title>
        <authorList>
            <consortium name="Lawrence Berkeley National Laboratory"/>
            <person name="Nybo J.L."/>
            <person name="Vesth T.C."/>
            <person name="Theobald S."/>
            <person name="Frisvad J.C."/>
            <person name="Larsen T.O."/>
            <person name="Kjaerboelling I."/>
            <person name="Rothschild-Mancinelli K."/>
            <person name="Lyhne E.K."/>
            <person name="Kogle M.E."/>
            <person name="Barry K."/>
            <person name="Clum A."/>
            <person name="Na H."/>
            <person name="Ledsgaard L."/>
            <person name="Lin J."/>
            <person name="Lipzen A."/>
            <person name="Kuo A."/>
            <person name="Riley R."/>
            <person name="Mondo S."/>
            <person name="Labutti K."/>
            <person name="Haridas S."/>
            <person name="Pangalinan J."/>
            <person name="Salamov A.A."/>
            <person name="Simmons B.A."/>
            <person name="Magnuson J.K."/>
            <person name="Chen J."/>
            <person name="Drula E."/>
            <person name="Henrissat B."/>
            <person name="Wiebenga A."/>
            <person name="Lubbers R.J."/>
            <person name="Gomes A.C."/>
            <person name="Macurrencykelacurrency M.R."/>
            <person name="Stajich J."/>
            <person name="Grigoriev I.V."/>
            <person name="Mortensen U.H."/>
            <person name="De Vries R.P."/>
            <person name="Baker S.E."/>
            <person name="Andersen M.R."/>
        </authorList>
    </citation>
    <scope>NUCLEOTIDE SEQUENCE [LARGE SCALE GENOMIC DNA]</scope>
    <source>
        <strain evidence="4 5">CBS 449.75</strain>
    </source>
</reference>
<dbReference type="CDD" id="cd00609">
    <property type="entry name" value="AAT_like"/>
    <property type="match status" value="1"/>
</dbReference>
<comment type="similarity">
    <text evidence="1">Belongs to the class-I pyridoxal-phosphate-dependent aminotransferase family.</text>
</comment>
<gene>
    <name evidence="4" type="ORF">BJX67DRAFT_352461</name>
</gene>
<keyword evidence="5" id="KW-1185">Reference proteome</keyword>
<keyword evidence="2" id="KW-0663">Pyridoxal phosphate</keyword>
<evidence type="ECO:0000313" key="4">
    <source>
        <dbReference type="EMBL" id="KAL2867483.1"/>
    </source>
</evidence>
<sequence length="405" mass="44635">MVKIDPFEVDHWILTRHARAKHSLAHSYCASLSINDLQSYSGGSNDVNTSWASLLSKPMGYGPMQGSEDLRSKISNLYSDKSSEDLPIDNIVTTPGASLANFLVLFALLGPGDHVVVQYPTYQQLYSLPASVGADVSLWKAKENEGWRLDLEELKQLIKPNTKMIVINNPVNPTGAAIPRMALEAIVEIAKERSIIIFSDEVYYPLFHSIESTDRELPPSILSLGYENTIATSSLSKTYSLPGFRLGWIASRNPSYIDTCVNARSYALITVSQVDEPLASLALGAPTVQNLINRNLALSRHNVEVVQSFIDRNSTISEWVRPVGGPIGFIKFTKSGRPVDDAEFCTRLLDKKGVLLVPGKKCFGDGYDYQGYVRLGFGVRTEDLEAALDALQRFLDEDYAGVPVV</sequence>
<keyword evidence="4" id="KW-0808">Transferase</keyword>
<dbReference type="RefSeq" id="XP_070886462.1">
    <property type="nucleotide sequence ID" value="XM_071029025.1"/>
</dbReference>
<evidence type="ECO:0000259" key="3">
    <source>
        <dbReference type="Pfam" id="PF00155"/>
    </source>
</evidence>
<comment type="caution">
    <text evidence="4">The sequence shown here is derived from an EMBL/GenBank/DDBJ whole genome shotgun (WGS) entry which is preliminary data.</text>
</comment>
<protein>
    <submittedName>
        <fullName evidence="4">Pyridoxal phosphate-dependent transferase</fullName>
    </submittedName>
</protein>
<dbReference type="PANTHER" id="PTHR43510">
    <property type="entry name" value="AMINOTRANSFERASE FUNCTION, HYPOTHETICAL (EUROFUNG)"/>
    <property type="match status" value="1"/>
</dbReference>
<dbReference type="Pfam" id="PF00155">
    <property type="entry name" value="Aminotran_1_2"/>
    <property type="match status" value="1"/>
</dbReference>
<dbReference type="InterPro" id="IPR004839">
    <property type="entry name" value="Aminotransferase_I/II_large"/>
</dbReference>
<dbReference type="Gene3D" id="3.90.1150.10">
    <property type="entry name" value="Aspartate Aminotransferase, domain 1"/>
    <property type="match status" value="1"/>
</dbReference>
<dbReference type="PROSITE" id="PS00105">
    <property type="entry name" value="AA_TRANSFER_CLASS_1"/>
    <property type="match status" value="1"/>
</dbReference>